<sequence>MAFSHKSADDVPPKEPTPIAPTSSTAQARLEKLLNTIQPPSSRYGQPVPKCWVPVQGQPLRHPRKLRIVTIGGGISAMNLAYTIQHEKKMDDIVEHCIYEANDTLGGTWYVNRYPGVACDVPAHIYTFLFEPNPDWSAFYAGGQEIHDYFMRAVKNHNLDRDVKTGHKIVGAEFDEFEGIWRLKVEHNGHTFDDWCNVLVSATGFLSHWKWPEIQGLHDFQGLRVHSTAWDNEYDYSNKRIAMVGNGSSAIQIMPVLAKNAKHVTNFIRNPTWITPGLGSAVIDGQINKVYSEEERKKFRDDPKELNKHRKEIQHGSNKAFAMFEKESKAQKQAFKATAKMMLDRLGGDKELAAKLTPTWEVGCRRATPGPGYLEAFTQSNVSLVSDHISHITPTGITTKDGKHHEFDVIVCATGFDVTHRPPFPVVGLNSTDLAEYWKGEPFSYLSLACPNFPNLFFFSGPNAPVGHGSLMAALSWSANYIGQWIQKISTEDIKYVVPTAEATEEFNTYGDEIMERFVWAGGCRSWYKNNRVDGRVTAIWQGSAIGYKEVVDAIRPEDFKIVSRTKNRFRWMGNGRTRIEGVPGADLAFYLKK</sequence>
<reference evidence="3" key="1">
    <citation type="journal article" date="2020" name="Stud. Mycol.">
        <title>101 Dothideomycetes genomes: a test case for predicting lifestyles and emergence of pathogens.</title>
        <authorList>
            <person name="Haridas S."/>
            <person name="Albert R."/>
            <person name="Binder M."/>
            <person name="Bloem J."/>
            <person name="Labutti K."/>
            <person name="Salamov A."/>
            <person name="Andreopoulos B."/>
            <person name="Baker S."/>
            <person name="Barry K."/>
            <person name="Bills G."/>
            <person name="Bluhm B."/>
            <person name="Cannon C."/>
            <person name="Castanera R."/>
            <person name="Culley D."/>
            <person name="Daum C."/>
            <person name="Ezra D."/>
            <person name="Gonzalez J."/>
            <person name="Henrissat B."/>
            <person name="Kuo A."/>
            <person name="Liang C."/>
            <person name="Lipzen A."/>
            <person name="Lutzoni F."/>
            <person name="Magnuson J."/>
            <person name="Mondo S."/>
            <person name="Nolan M."/>
            <person name="Ohm R."/>
            <person name="Pangilinan J."/>
            <person name="Park H.-J."/>
            <person name="Ramirez L."/>
            <person name="Alfaro M."/>
            <person name="Sun H."/>
            <person name="Tritt A."/>
            <person name="Yoshinaga Y."/>
            <person name="Zwiers L.-H."/>
            <person name="Turgeon B."/>
            <person name="Goodwin S."/>
            <person name="Spatafora J."/>
            <person name="Crous P."/>
            <person name="Grigoriev I."/>
        </authorList>
    </citation>
    <scope>NUCLEOTIDE SEQUENCE</scope>
    <source>
        <strain evidence="3">CBS 627.86</strain>
    </source>
</reference>
<evidence type="ECO:0000313" key="3">
    <source>
        <dbReference type="EMBL" id="KAF2120817.1"/>
    </source>
</evidence>
<dbReference type="InterPro" id="IPR051209">
    <property type="entry name" value="FAD-bind_Monooxygenase_sf"/>
</dbReference>
<evidence type="ECO:0000256" key="2">
    <source>
        <dbReference type="SAM" id="MobiDB-lite"/>
    </source>
</evidence>
<feature type="compositionally biased region" description="Basic and acidic residues" evidence="2">
    <location>
        <begin position="1"/>
        <end position="13"/>
    </location>
</feature>
<proteinExistence type="inferred from homology"/>
<dbReference type="AlphaFoldDB" id="A0A6A5ZPK5"/>
<dbReference type="Proteomes" id="UP000799770">
    <property type="component" value="Unassembled WGS sequence"/>
</dbReference>
<keyword evidence="4" id="KW-1185">Reference proteome</keyword>
<dbReference type="PANTHER" id="PTHR42877">
    <property type="entry name" value="L-ORNITHINE N(5)-MONOOXYGENASE-RELATED"/>
    <property type="match status" value="1"/>
</dbReference>
<comment type="similarity">
    <text evidence="1">Belongs to the FAD-binding monooxygenase family.</text>
</comment>
<gene>
    <name evidence="3" type="ORF">BDV96DRAFT_565582</name>
</gene>
<dbReference type="PANTHER" id="PTHR42877:SF2">
    <property type="entry name" value="FAD_NAD(P)-BINDING DOMAIN-CONTAINING PROTEIN"/>
    <property type="match status" value="1"/>
</dbReference>
<dbReference type="Gene3D" id="3.50.50.60">
    <property type="entry name" value="FAD/NAD(P)-binding domain"/>
    <property type="match status" value="2"/>
</dbReference>
<dbReference type="SUPFAM" id="SSF51905">
    <property type="entry name" value="FAD/NAD(P)-binding domain"/>
    <property type="match status" value="3"/>
</dbReference>
<dbReference type="Pfam" id="PF13450">
    <property type="entry name" value="NAD_binding_8"/>
    <property type="match status" value="1"/>
</dbReference>
<name>A0A6A5ZPK5_9PLEO</name>
<organism evidence="3 4">
    <name type="scientific">Lophiotrema nucula</name>
    <dbReference type="NCBI Taxonomy" id="690887"/>
    <lineage>
        <taxon>Eukaryota</taxon>
        <taxon>Fungi</taxon>
        <taxon>Dikarya</taxon>
        <taxon>Ascomycota</taxon>
        <taxon>Pezizomycotina</taxon>
        <taxon>Dothideomycetes</taxon>
        <taxon>Pleosporomycetidae</taxon>
        <taxon>Pleosporales</taxon>
        <taxon>Lophiotremataceae</taxon>
        <taxon>Lophiotrema</taxon>
    </lineage>
</organism>
<dbReference type="EMBL" id="ML977313">
    <property type="protein sequence ID" value="KAF2120817.1"/>
    <property type="molecule type" value="Genomic_DNA"/>
</dbReference>
<evidence type="ECO:0000256" key="1">
    <source>
        <dbReference type="ARBA" id="ARBA00010139"/>
    </source>
</evidence>
<accession>A0A6A5ZPK5</accession>
<protein>
    <recommendedName>
        <fullName evidence="5">FAD/NAD(P)-binding domain-containing protein</fullName>
    </recommendedName>
</protein>
<feature type="region of interest" description="Disordered" evidence="2">
    <location>
        <begin position="1"/>
        <end position="24"/>
    </location>
</feature>
<evidence type="ECO:0008006" key="5">
    <source>
        <dbReference type="Google" id="ProtNLM"/>
    </source>
</evidence>
<dbReference type="InterPro" id="IPR036188">
    <property type="entry name" value="FAD/NAD-bd_sf"/>
</dbReference>
<evidence type="ECO:0000313" key="4">
    <source>
        <dbReference type="Proteomes" id="UP000799770"/>
    </source>
</evidence>
<dbReference type="OrthoDB" id="74360at2759"/>